<sequence>MTAGRICSFTSPQLRLMATALCPKTRLEFVISKGEDGRTKAVDVTGPGGDYVQGGSGGGGGDGMMATVVEVVEVAVVMEVVAAVVEVVHVTTVENLVTSRGTATIVEGAAVAAAGGMEAVAAAVGGTAAAAVGGMEAAEAAEAAEAVEEAVTTAGRWGISQGNALQARSENE</sequence>
<dbReference type="EMBL" id="JADCNM010000210">
    <property type="protein sequence ID" value="KAG0449108.1"/>
    <property type="molecule type" value="Genomic_DNA"/>
</dbReference>
<proteinExistence type="predicted"/>
<name>A0A835U557_VANPL</name>
<accession>A0A835U557</accession>
<evidence type="ECO:0000313" key="1">
    <source>
        <dbReference type="EMBL" id="KAG0449108.1"/>
    </source>
</evidence>
<dbReference type="AlphaFoldDB" id="A0A835U557"/>
<protein>
    <submittedName>
        <fullName evidence="1">Uncharacterized protein</fullName>
    </submittedName>
</protein>
<organism evidence="1 2">
    <name type="scientific">Vanilla planifolia</name>
    <name type="common">Vanilla</name>
    <dbReference type="NCBI Taxonomy" id="51239"/>
    <lineage>
        <taxon>Eukaryota</taxon>
        <taxon>Viridiplantae</taxon>
        <taxon>Streptophyta</taxon>
        <taxon>Embryophyta</taxon>
        <taxon>Tracheophyta</taxon>
        <taxon>Spermatophyta</taxon>
        <taxon>Magnoliopsida</taxon>
        <taxon>Liliopsida</taxon>
        <taxon>Asparagales</taxon>
        <taxon>Orchidaceae</taxon>
        <taxon>Vanilloideae</taxon>
        <taxon>Vanilleae</taxon>
        <taxon>Vanilla</taxon>
    </lineage>
</organism>
<comment type="caution">
    <text evidence="1">The sequence shown here is derived from an EMBL/GenBank/DDBJ whole genome shotgun (WGS) entry which is preliminary data.</text>
</comment>
<evidence type="ECO:0000313" key="2">
    <source>
        <dbReference type="Proteomes" id="UP000639772"/>
    </source>
</evidence>
<reference evidence="1 2" key="1">
    <citation type="journal article" date="2020" name="Nat. Food">
        <title>A phased Vanilla planifolia genome enables genetic improvement of flavour and production.</title>
        <authorList>
            <person name="Hasing T."/>
            <person name="Tang H."/>
            <person name="Brym M."/>
            <person name="Khazi F."/>
            <person name="Huang T."/>
            <person name="Chambers A.H."/>
        </authorList>
    </citation>
    <scope>NUCLEOTIDE SEQUENCE [LARGE SCALE GENOMIC DNA]</scope>
    <source>
        <tissue evidence="1">Leaf</tissue>
    </source>
</reference>
<dbReference type="Proteomes" id="UP000639772">
    <property type="component" value="Unassembled WGS sequence"/>
</dbReference>
<gene>
    <name evidence="1" type="ORF">HPP92_027480</name>
</gene>